<protein>
    <recommendedName>
        <fullName evidence="3">Retrotransposon gag domain-containing protein</fullName>
    </recommendedName>
</protein>
<dbReference type="Proteomes" id="UP000288805">
    <property type="component" value="Unassembled WGS sequence"/>
</dbReference>
<gene>
    <name evidence="1" type="ORF">CK203_082646</name>
</gene>
<evidence type="ECO:0000313" key="2">
    <source>
        <dbReference type="Proteomes" id="UP000288805"/>
    </source>
</evidence>
<sequence length="211" mass="23311">MQSSAGKTRVAARGWFSGSGALGKIGDLLQALLAVWKKTSPEKFVGKVAGGECFLTTIRRPESFGVGEGDRNKHGHRKFSSIGIRAFGPDLLLFEPMAGSGDHLNAAASQPAGSGPTREEFANLQQQLNQLCTRLEQAGDFSDEEGGVLPLERQPMFHRTADRDQNLNRRVKPVAIKLKGYASSWWQQVQMTRVQSEKEKIQSWTKMQQQI</sequence>
<name>A0A438BWU8_VITVI</name>
<dbReference type="EMBL" id="QGNW01002601">
    <property type="protein sequence ID" value="RVW15397.1"/>
    <property type="molecule type" value="Genomic_DNA"/>
</dbReference>
<evidence type="ECO:0000313" key="1">
    <source>
        <dbReference type="EMBL" id="RVW15397.1"/>
    </source>
</evidence>
<dbReference type="AlphaFoldDB" id="A0A438BWU8"/>
<comment type="caution">
    <text evidence="1">The sequence shown here is derived from an EMBL/GenBank/DDBJ whole genome shotgun (WGS) entry which is preliminary data.</text>
</comment>
<evidence type="ECO:0008006" key="3">
    <source>
        <dbReference type="Google" id="ProtNLM"/>
    </source>
</evidence>
<reference evidence="1 2" key="1">
    <citation type="journal article" date="2018" name="PLoS Genet.">
        <title>Population sequencing reveals clonal diversity and ancestral inbreeding in the grapevine cultivar Chardonnay.</title>
        <authorList>
            <person name="Roach M.J."/>
            <person name="Johnson D.L."/>
            <person name="Bohlmann J."/>
            <person name="van Vuuren H.J."/>
            <person name="Jones S.J."/>
            <person name="Pretorius I.S."/>
            <person name="Schmidt S.A."/>
            <person name="Borneman A.R."/>
        </authorList>
    </citation>
    <scope>NUCLEOTIDE SEQUENCE [LARGE SCALE GENOMIC DNA]</scope>
    <source>
        <strain evidence="2">cv. Chardonnay</strain>
        <tissue evidence="1">Leaf</tissue>
    </source>
</reference>
<organism evidence="1 2">
    <name type="scientific">Vitis vinifera</name>
    <name type="common">Grape</name>
    <dbReference type="NCBI Taxonomy" id="29760"/>
    <lineage>
        <taxon>Eukaryota</taxon>
        <taxon>Viridiplantae</taxon>
        <taxon>Streptophyta</taxon>
        <taxon>Embryophyta</taxon>
        <taxon>Tracheophyta</taxon>
        <taxon>Spermatophyta</taxon>
        <taxon>Magnoliopsida</taxon>
        <taxon>eudicotyledons</taxon>
        <taxon>Gunneridae</taxon>
        <taxon>Pentapetalae</taxon>
        <taxon>rosids</taxon>
        <taxon>Vitales</taxon>
        <taxon>Vitaceae</taxon>
        <taxon>Viteae</taxon>
        <taxon>Vitis</taxon>
    </lineage>
</organism>
<proteinExistence type="predicted"/>
<accession>A0A438BWU8</accession>